<dbReference type="EMBL" id="AZBU02000013">
    <property type="protein sequence ID" value="TKR58658.1"/>
    <property type="molecule type" value="Genomic_DNA"/>
</dbReference>
<proteinExistence type="predicted"/>
<sequence>MVYLVRLRNAKFRNLFSFSTRKREQFLLLTQVPWQSAINKSGCYNVRNEQEPNLRKRNGGETGRDDNPGGVTSLVKKAQKRQKASADKSKHERKLNRPLPGGNEQGFKFWESRALPNKPFKHFE</sequence>
<dbReference type="Proteomes" id="UP000298663">
    <property type="component" value="Unassembled WGS sequence"/>
</dbReference>
<feature type="compositionally biased region" description="Basic and acidic residues" evidence="1">
    <location>
        <begin position="48"/>
        <end position="67"/>
    </location>
</feature>
<evidence type="ECO:0000313" key="3">
    <source>
        <dbReference type="Proteomes" id="UP000298663"/>
    </source>
</evidence>
<organism evidence="2 3">
    <name type="scientific">Steinernema carpocapsae</name>
    <name type="common">Entomopathogenic nematode</name>
    <dbReference type="NCBI Taxonomy" id="34508"/>
    <lineage>
        <taxon>Eukaryota</taxon>
        <taxon>Metazoa</taxon>
        <taxon>Ecdysozoa</taxon>
        <taxon>Nematoda</taxon>
        <taxon>Chromadorea</taxon>
        <taxon>Rhabditida</taxon>
        <taxon>Tylenchina</taxon>
        <taxon>Panagrolaimomorpha</taxon>
        <taxon>Strongyloidoidea</taxon>
        <taxon>Steinernematidae</taxon>
        <taxon>Steinernema</taxon>
    </lineage>
</organism>
<evidence type="ECO:0000313" key="2">
    <source>
        <dbReference type="EMBL" id="TKR58658.1"/>
    </source>
</evidence>
<keyword evidence="3" id="KW-1185">Reference proteome</keyword>
<protein>
    <submittedName>
        <fullName evidence="2">Uncharacterized protein</fullName>
    </submittedName>
</protein>
<dbReference type="AlphaFoldDB" id="A0A4U5LRN9"/>
<gene>
    <name evidence="2" type="ORF">L596_030073</name>
</gene>
<reference evidence="2 3" key="2">
    <citation type="journal article" date="2019" name="G3 (Bethesda)">
        <title>Hybrid Assembly of the Genome of the Entomopathogenic Nematode Steinernema carpocapsae Identifies the X-Chromosome.</title>
        <authorList>
            <person name="Serra L."/>
            <person name="Macchietto M."/>
            <person name="Macias-Munoz A."/>
            <person name="McGill C.J."/>
            <person name="Rodriguez I.M."/>
            <person name="Rodriguez B."/>
            <person name="Murad R."/>
            <person name="Mortazavi A."/>
        </authorList>
    </citation>
    <scope>NUCLEOTIDE SEQUENCE [LARGE SCALE GENOMIC DNA]</scope>
    <source>
        <strain evidence="2 3">ALL</strain>
    </source>
</reference>
<reference evidence="2 3" key="1">
    <citation type="journal article" date="2015" name="Genome Biol.">
        <title>Comparative genomics of Steinernema reveals deeply conserved gene regulatory networks.</title>
        <authorList>
            <person name="Dillman A.R."/>
            <person name="Macchietto M."/>
            <person name="Porter C.F."/>
            <person name="Rogers A."/>
            <person name="Williams B."/>
            <person name="Antoshechkin I."/>
            <person name="Lee M.M."/>
            <person name="Goodwin Z."/>
            <person name="Lu X."/>
            <person name="Lewis E.E."/>
            <person name="Goodrich-Blair H."/>
            <person name="Stock S.P."/>
            <person name="Adams B.J."/>
            <person name="Sternberg P.W."/>
            <person name="Mortazavi A."/>
        </authorList>
    </citation>
    <scope>NUCLEOTIDE SEQUENCE [LARGE SCALE GENOMIC DNA]</scope>
    <source>
        <strain evidence="2 3">ALL</strain>
    </source>
</reference>
<name>A0A4U5LRN9_STECR</name>
<comment type="caution">
    <text evidence="2">The sequence shown here is derived from an EMBL/GenBank/DDBJ whole genome shotgun (WGS) entry which is preliminary data.</text>
</comment>
<feature type="region of interest" description="Disordered" evidence="1">
    <location>
        <begin position="45"/>
        <end position="124"/>
    </location>
</feature>
<accession>A0A4U5LRN9</accession>
<evidence type="ECO:0000256" key="1">
    <source>
        <dbReference type="SAM" id="MobiDB-lite"/>
    </source>
</evidence>